<dbReference type="AlphaFoldDB" id="A0A7G8TAT2"/>
<evidence type="ECO:0000259" key="1">
    <source>
        <dbReference type="PROSITE" id="PS50164"/>
    </source>
</evidence>
<dbReference type="KEGG" id="cfem:HCR03_19290"/>
<name>A0A7G8TAT2_9FIRM</name>
<protein>
    <submittedName>
        <fullName evidence="2">GIY-YIG nuclease family protein</fullName>
    </submittedName>
</protein>
<dbReference type="RefSeq" id="WP_187035981.1">
    <property type="nucleotide sequence ID" value="NZ_CP060286.1"/>
</dbReference>
<dbReference type="EMBL" id="CP060286">
    <property type="protein sequence ID" value="QNK40723.1"/>
    <property type="molecule type" value="Genomic_DNA"/>
</dbReference>
<evidence type="ECO:0000313" key="2">
    <source>
        <dbReference type="EMBL" id="QNK40723.1"/>
    </source>
</evidence>
<dbReference type="InterPro" id="IPR025579">
    <property type="entry name" value="DUF4357"/>
</dbReference>
<dbReference type="PROSITE" id="PS50164">
    <property type="entry name" value="GIY_YIG"/>
    <property type="match status" value="1"/>
</dbReference>
<accession>A0A7G8TAT2</accession>
<gene>
    <name evidence="2" type="ORF">HCR03_19290</name>
</gene>
<dbReference type="CDD" id="cd10447">
    <property type="entry name" value="GIY-YIG_unchar_2"/>
    <property type="match status" value="1"/>
</dbReference>
<dbReference type="Proteomes" id="UP000515909">
    <property type="component" value="Chromosome"/>
</dbReference>
<organism evidence="2 3">
    <name type="scientific">Caproicibacter fermentans</name>
    <dbReference type="NCBI Taxonomy" id="2576756"/>
    <lineage>
        <taxon>Bacteria</taxon>
        <taxon>Bacillati</taxon>
        <taxon>Bacillota</taxon>
        <taxon>Clostridia</taxon>
        <taxon>Eubacteriales</taxon>
        <taxon>Acutalibacteraceae</taxon>
        <taxon>Caproicibacter</taxon>
    </lineage>
</organism>
<proteinExistence type="predicted"/>
<dbReference type="Pfam" id="PF14267">
    <property type="entry name" value="DUF4357"/>
    <property type="match status" value="1"/>
</dbReference>
<sequence length="278" mass="31449">MGKAKRIEIIFHNGEPDGIRIYMRPLSTIKVFVVPRPYLNEAKTLTGTGNPGVYFLINDETGALTQIYIGQTRNGITRLDDHNAKKDFWNKAILFLANDEHFTLNIISGLEKYAIQRAIDANRYRVDNKAVPKYKISEYDLPLIEEIYEEIEFIMATLGYRMNGIDAQNVFTTSRRGVVAYGVYTGEHFEVQPNSEIDFSHPAKLESYNARRKALLGDGTITKQSDGKHYLTKIIGFKTPSGAADFVLGGSNNGWVEWKDKDGKTLDELVRQNNTNES</sequence>
<feature type="domain" description="GIY-YIG" evidence="1">
    <location>
        <begin position="49"/>
        <end position="126"/>
    </location>
</feature>
<dbReference type="InterPro" id="IPR000305">
    <property type="entry name" value="GIY-YIG_endonuc"/>
</dbReference>
<reference evidence="2 3" key="1">
    <citation type="submission" date="2020-08" db="EMBL/GenBank/DDBJ databases">
        <title>The isolate Caproiciproducens sp. 7D4C2 produces n-caproate at mildly acidic conditions from hexoses: genome and rBOX comparison with related strains and chain-elongating bacteria.</title>
        <authorList>
            <person name="Esquivel-Elizondo S."/>
            <person name="Bagci C."/>
            <person name="Temovska M."/>
            <person name="Jeon B.S."/>
            <person name="Bessarab I."/>
            <person name="Williams R.B.H."/>
            <person name="Huson D.H."/>
            <person name="Angenent L.T."/>
        </authorList>
    </citation>
    <scope>NUCLEOTIDE SEQUENCE [LARGE SCALE GENOMIC DNA]</scope>
    <source>
        <strain evidence="2 3">7D4C2</strain>
    </source>
</reference>
<evidence type="ECO:0000313" key="3">
    <source>
        <dbReference type="Proteomes" id="UP000515909"/>
    </source>
</evidence>